<dbReference type="Pfam" id="PF00013">
    <property type="entry name" value="KH_1"/>
    <property type="match status" value="1"/>
</dbReference>
<dbReference type="AlphaFoldDB" id="A0A422NX37"/>
<proteinExistence type="predicted"/>
<organism evidence="2 3">
    <name type="scientific">Trypanosoma rangeli</name>
    <dbReference type="NCBI Taxonomy" id="5698"/>
    <lineage>
        <taxon>Eukaryota</taxon>
        <taxon>Discoba</taxon>
        <taxon>Euglenozoa</taxon>
        <taxon>Kinetoplastea</taxon>
        <taxon>Metakinetoplastina</taxon>
        <taxon>Trypanosomatida</taxon>
        <taxon>Trypanosomatidae</taxon>
        <taxon>Trypanosoma</taxon>
        <taxon>Herpetosoma</taxon>
    </lineage>
</organism>
<evidence type="ECO:0000313" key="3">
    <source>
        <dbReference type="Proteomes" id="UP000283634"/>
    </source>
</evidence>
<dbReference type="InterPro" id="IPR004087">
    <property type="entry name" value="KH_dom"/>
</dbReference>
<dbReference type="EMBL" id="MKGL01000037">
    <property type="protein sequence ID" value="RNF10093.1"/>
    <property type="molecule type" value="Genomic_DNA"/>
</dbReference>
<dbReference type="OrthoDB" id="278458at2759"/>
<gene>
    <name evidence="2" type="ORF">TraAM80_01842</name>
</gene>
<dbReference type="SUPFAM" id="SSF54791">
    <property type="entry name" value="Eukaryotic type KH-domain (KH-domain type I)"/>
    <property type="match status" value="1"/>
</dbReference>
<protein>
    <recommendedName>
        <fullName evidence="1">K Homology domain-containing protein</fullName>
    </recommendedName>
</protein>
<dbReference type="SMART" id="SM00322">
    <property type="entry name" value="KH"/>
    <property type="match status" value="1"/>
</dbReference>
<evidence type="ECO:0000259" key="1">
    <source>
        <dbReference type="SMART" id="SM00322"/>
    </source>
</evidence>
<name>A0A422NX37_TRYRA</name>
<dbReference type="InterPro" id="IPR036612">
    <property type="entry name" value="KH_dom_type_1_sf"/>
</dbReference>
<dbReference type="InterPro" id="IPR004088">
    <property type="entry name" value="KH_dom_type_1"/>
</dbReference>
<evidence type="ECO:0000313" key="2">
    <source>
        <dbReference type="EMBL" id="RNF10093.1"/>
    </source>
</evidence>
<comment type="caution">
    <text evidence="2">The sequence shown here is derived from an EMBL/GenBank/DDBJ whole genome shotgun (WGS) entry which is preliminary data.</text>
</comment>
<feature type="domain" description="K Homology" evidence="1">
    <location>
        <begin position="33"/>
        <end position="98"/>
    </location>
</feature>
<dbReference type="GeneID" id="40325775"/>
<dbReference type="RefSeq" id="XP_029241348.1">
    <property type="nucleotide sequence ID" value="XM_029378870.1"/>
</dbReference>
<keyword evidence="3" id="KW-1185">Reference proteome</keyword>
<dbReference type="GO" id="GO:0003723">
    <property type="term" value="F:RNA binding"/>
    <property type="evidence" value="ECO:0007669"/>
    <property type="project" value="InterPro"/>
</dbReference>
<sequence length="110" mass="11408">MDGVGVGRGVAVGGEADVVVATAAIEEIAAAEAACNRKVVLPYDATLQARLIGKRGANVHRIELASGACLDVARGVVTLRGMQASVAAVQELVERFLGNQHRAELYRVIG</sequence>
<dbReference type="CDD" id="cd00105">
    <property type="entry name" value="KH-I"/>
    <property type="match status" value="1"/>
</dbReference>
<accession>A0A422NX37</accession>
<dbReference type="Gene3D" id="3.30.1370.10">
    <property type="entry name" value="K Homology domain, type 1"/>
    <property type="match status" value="1"/>
</dbReference>
<dbReference type="Proteomes" id="UP000283634">
    <property type="component" value="Unassembled WGS sequence"/>
</dbReference>
<reference evidence="2 3" key="1">
    <citation type="journal article" date="2018" name="BMC Genomics">
        <title>Genomic comparison of Trypanosoma conorhini and Trypanosoma rangeli to Trypanosoma cruzi strains of high and low virulence.</title>
        <authorList>
            <person name="Bradwell K.R."/>
            <person name="Koparde V.N."/>
            <person name="Matveyev A.V."/>
            <person name="Serrano M.G."/>
            <person name="Alves J.M."/>
            <person name="Parikh H."/>
            <person name="Huang B."/>
            <person name="Lee V."/>
            <person name="Espinosa-Alvarez O."/>
            <person name="Ortiz P.A."/>
            <person name="Costa-Martins A.G."/>
            <person name="Teixeira M.M."/>
            <person name="Buck G.A."/>
        </authorList>
    </citation>
    <scope>NUCLEOTIDE SEQUENCE [LARGE SCALE GENOMIC DNA]</scope>
    <source>
        <strain evidence="2 3">AM80</strain>
    </source>
</reference>